<sequence length="516" mass="59413">MAFQLAGYAQANAPKPKLGIDEAYKGIRNRLRKYSATSIVEVALKILWAPHENLVDEVRHAPWLTLLIVKWALQDNGVQLRVGPPISIQEFDRLRQDLWDLPDLVRDGNRPTNVFLMMRSLMHVQVEFQRNEGWGFLRWPALYARLPKGHKSRQQFRDALGVEPNVFLDLVYGLYAAVLIGEMPFNGDWLSPFRRTYGADVDRVYDIFVRDLISLRCELQKDQAQRIRGRHELQEFPYLKRFPLLRQRDGRLHCWHRLVFARGVEEAVHLKLSEEFGEHYSLSFSRVFEQYVTELAAETGKPHLTEAEYKANIGGDAPSVEVIFDGDDCNVFVEAKMSLFADDVLLQDNQNAAYTKTKRVREGIGQGWRVGRLLRETAQFGNRFHKAQDFLLVVTSRELILGSGEMLQRLYEPDKFDYPDAEAAARMPLTNVFVLSIEDYECLVGCMRAGEVDISVLLKKSSEANKDGATARLFFSDFLKEYTNKWTQPTLVTKARNEAEERMLEVFENMGEQPNA</sequence>
<accession>H1RZZ3</accession>
<reference evidence="1 2" key="1">
    <citation type="journal article" date="2012" name="J. Bacteriol.">
        <title>De Novo Genome Project of Cupriavidus basilensis OR16.</title>
        <authorList>
            <person name="Cserhati M."/>
            <person name="Kriszt B."/>
            <person name="Szoboszlay S."/>
            <person name="Toth A."/>
            <person name="Szabo I."/>
            <person name="Tancsics A."/>
            <person name="Nagy I."/>
            <person name="Horvath B."/>
            <person name="Nagy I."/>
            <person name="Kukolya J."/>
        </authorList>
    </citation>
    <scope>NUCLEOTIDE SEQUENCE [LARGE SCALE GENOMIC DNA]</scope>
    <source>
        <strain evidence="1 2">OR16</strain>
    </source>
</reference>
<dbReference type="AlphaFoldDB" id="H1RZZ3"/>
<dbReference type="Proteomes" id="UP000005808">
    <property type="component" value="Unassembled WGS sequence"/>
</dbReference>
<evidence type="ECO:0008006" key="3">
    <source>
        <dbReference type="Google" id="ProtNLM"/>
    </source>
</evidence>
<gene>
    <name evidence="1" type="ORF">OR16_04507</name>
</gene>
<evidence type="ECO:0000313" key="1">
    <source>
        <dbReference type="EMBL" id="EHP44209.1"/>
    </source>
</evidence>
<comment type="caution">
    <text evidence="1">The sequence shown here is derived from an EMBL/GenBank/DDBJ whole genome shotgun (WGS) entry which is preliminary data.</text>
</comment>
<protein>
    <recommendedName>
        <fullName evidence="3">Restriction endonuclease</fullName>
    </recommendedName>
</protein>
<organism evidence="1 2">
    <name type="scientific">Cupriavidus basilensis OR16</name>
    <dbReference type="NCBI Taxonomy" id="1127483"/>
    <lineage>
        <taxon>Bacteria</taxon>
        <taxon>Pseudomonadati</taxon>
        <taxon>Pseudomonadota</taxon>
        <taxon>Betaproteobacteria</taxon>
        <taxon>Burkholderiales</taxon>
        <taxon>Burkholderiaceae</taxon>
        <taxon>Cupriavidus</taxon>
    </lineage>
</organism>
<proteinExistence type="predicted"/>
<dbReference type="PATRIC" id="fig|1127483.3.peg.898"/>
<name>H1RZZ3_9BURK</name>
<dbReference type="EMBL" id="AHJE01000012">
    <property type="protein sequence ID" value="EHP44209.1"/>
    <property type="molecule type" value="Genomic_DNA"/>
</dbReference>
<evidence type="ECO:0000313" key="2">
    <source>
        <dbReference type="Proteomes" id="UP000005808"/>
    </source>
</evidence>